<protein>
    <submittedName>
        <fullName evidence="2">Spore coat assembly protein SafA/uncharacterized YkwD family protein</fullName>
    </submittedName>
</protein>
<dbReference type="AlphaFoldDB" id="A0A368XAE9"/>
<dbReference type="OrthoDB" id="9783944at2"/>
<dbReference type="RefSeq" id="WP_114353715.1">
    <property type="nucleotide sequence ID" value="NZ_QPJJ01000012.1"/>
</dbReference>
<dbReference type="PROSITE" id="PS51782">
    <property type="entry name" value="LYSM"/>
    <property type="match status" value="1"/>
</dbReference>
<dbReference type="PANTHER" id="PTHR31157">
    <property type="entry name" value="SCP DOMAIN-CONTAINING PROTEIN"/>
    <property type="match status" value="1"/>
</dbReference>
<dbReference type="InterPro" id="IPR018392">
    <property type="entry name" value="LysM"/>
</dbReference>
<gene>
    <name evidence="2" type="ORF">DFR57_1122</name>
</gene>
<dbReference type="InterPro" id="IPR036779">
    <property type="entry name" value="LysM_dom_sf"/>
</dbReference>
<dbReference type="NCBIfam" id="TIGR02909">
    <property type="entry name" value="spore_YkwD"/>
    <property type="match status" value="1"/>
</dbReference>
<dbReference type="Pfam" id="PF01476">
    <property type="entry name" value="LysM"/>
    <property type="match status" value="1"/>
</dbReference>
<dbReference type="EMBL" id="QPJJ01000012">
    <property type="protein sequence ID" value="RCW64825.1"/>
    <property type="molecule type" value="Genomic_DNA"/>
</dbReference>
<dbReference type="Pfam" id="PF00188">
    <property type="entry name" value="CAP"/>
    <property type="match status" value="1"/>
</dbReference>
<evidence type="ECO:0000313" key="2">
    <source>
        <dbReference type="EMBL" id="RCW64825.1"/>
    </source>
</evidence>
<dbReference type="InterPro" id="IPR014044">
    <property type="entry name" value="CAP_dom"/>
</dbReference>
<dbReference type="InterPro" id="IPR014258">
    <property type="entry name" value="CAP_domain_YkwD-like"/>
</dbReference>
<keyword evidence="3" id="KW-1185">Reference proteome</keyword>
<dbReference type="SMART" id="SM00257">
    <property type="entry name" value="LysM"/>
    <property type="match status" value="1"/>
</dbReference>
<proteinExistence type="predicted"/>
<accession>A0A368XAE9</accession>
<evidence type="ECO:0000259" key="1">
    <source>
        <dbReference type="PROSITE" id="PS51782"/>
    </source>
</evidence>
<dbReference type="CDD" id="cd00118">
    <property type="entry name" value="LysM"/>
    <property type="match status" value="1"/>
</dbReference>
<name>A0A368XAE9_9BACI</name>
<dbReference type="InterPro" id="IPR035940">
    <property type="entry name" value="CAP_sf"/>
</dbReference>
<reference evidence="2 3" key="1">
    <citation type="submission" date="2018-07" db="EMBL/GenBank/DDBJ databases">
        <title>Genomic Encyclopedia of Type Strains, Phase IV (KMG-IV): sequencing the most valuable type-strain genomes for metagenomic binning, comparative biology and taxonomic classification.</title>
        <authorList>
            <person name="Goeker M."/>
        </authorList>
    </citation>
    <scope>NUCLEOTIDE SEQUENCE [LARGE SCALE GENOMIC DNA]</scope>
    <source>
        <strain evidence="2 3">DSM 27696</strain>
    </source>
</reference>
<dbReference type="Proteomes" id="UP000252585">
    <property type="component" value="Unassembled WGS sequence"/>
</dbReference>
<sequence length="198" mass="22785">MKKISLLVLIGIFIMGANVVAAEEYEVIKHDTLWKISKKYRIGLSEIIEANPQIENPDLIYPEQIITIPDKNQLKNVELQTIELTNEERIKYGLNPLKVDWQLARVAKYKSRDMKDNGYFSHQSPTYGSPFDMMRSFNVSYSAAAENIAKGQRTAEEVVRAWMNSEGHRKNILSEKYTHIGVGLVKEGNYWTQMFIAK</sequence>
<feature type="domain" description="LysM" evidence="1">
    <location>
        <begin position="23"/>
        <end position="68"/>
    </location>
</feature>
<evidence type="ECO:0000313" key="3">
    <source>
        <dbReference type="Proteomes" id="UP000252585"/>
    </source>
</evidence>
<organism evidence="2 3">
    <name type="scientific">Saliterribacillus persicus</name>
    <dbReference type="NCBI Taxonomy" id="930114"/>
    <lineage>
        <taxon>Bacteria</taxon>
        <taxon>Bacillati</taxon>
        <taxon>Bacillota</taxon>
        <taxon>Bacilli</taxon>
        <taxon>Bacillales</taxon>
        <taxon>Bacillaceae</taxon>
        <taxon>Saliterribacillus</taxon>
    </lineage>
</organism>
<dbReference type="SUPFAM" id="SSF55797">
    <property type="entry name" value="PR-1-like"/>
    <property type="match status" value="1"/>
</dbReference>
<dbReference type="PANTHER" id="PTHR31157:SF1">
    <property type="entry name" value="SCP DOMAIN-CONTAINING PROTEIN"/>
    <property type="match status" value="1"/>
</dbReference>
<dbReference type="CDD" id="cd05379">
    <property type="entry name" value="CAP_bacterial"/>
    <property type="match status" value="1"/>
</dbReference>
<comment type="caution">
    <text evidence="2">The sequence shown here is derived from an EMBL/GenBank/DDBJ whole genome shotgun (WGS) entry which is preliminary data.</text>
</comment>
<dbReference type="Gene3D" id="3.10.350.10">
    <property type="entry name" value="LysM domain"/>
    <property type="match status" value="1"/>
</dbReference>
<dbReference type="SUPFAM" id="SSF54106">
    <property type="entry name" value="LysM domain"/>
    <property type="match status" value="1"/>
</dbReference>
<dbReference type="Gene3D" id="3.40.33.10">
    <property type="entry name" value="CAP"/>
    <property type="match status" value="1"/>
</dbReference>